<dbReference type="Proteomes" id="UP000237000">
    <property type="component" value="Unassembled WGS sequence"/>
</dbReference>
<name>A0A2P5AHY3_TREOI</name>
<comment type="caution">
    <text evidence="1">The sequence shown here is derived from an EMBL/GenBank/DDBJ whole genome shotgun (WGS) entry which is preliminary data.</text>
</comment>
<accession>A0A2P5AHY3</accession>
<gene>
    <name evidence="1" type="ORF">TorRG33x02_349950</name>
</gene>
<keyword evidence="2" id="KW-1185">Reference proteome</keyword>
<reference evidence="2" key="1">
    <citation type="submission" date="2016-06" db="EMBL/GenBank/DDBJ databases">
        <title>Parallel loss of symbiosis genes in relatives of nitrogen-fixing non-legume Parasponia.</title>
        <authorList>
            <person name="Van Velzen R."/>
            <person name="Holmer R."/>
            <person name="Bu F."/>
            <person name="Rutten L."/>
            <person name="Van Zeijl A."/>
            <person name="Liu W."/>
            <person name="Santuari L."/>
            <person name="Cao Q."/>
            <person name="Sharma T."/>
            <person name="Shen D."/>
            <person name="Roswanjaya Y."/>
            <person name="Wardhani T."/>
            <person name="Kalhor M.S."/>
            <person name="Jansen J."/>
            <person name="Van den Hoogen J."/>
            <person name="Gungor B."/>
            <person name="Hartog M."/>
            <person name="Hontelez J."/>
            <person name="Verver J."/>
            <person name="Yang W.-C."/>
            <person name="Schijlen E."/>
            <person name="Repin R."/>
            <person name="Schilthuizen M."/>
            <person name="Schranz E."/>
            <person name="Heidstra R."/>
            <person name="Miyata K."/>
            <person name="Fedorova E."/>
            <person name="Kohlen W."/>
            <person name="Bisseling T."/>
            <person name="Smit S."/>
            <person name="Geurts R."/>
        </authorList>
    </citation>
    <scope>NUCLEOTIDE SEQUENCE [LARGE SCALE GENOMIC DNA]</scope>
    <source>
        <strain evidence="2">cv. RG33-2</strain>
    </source>
</reference>
<evidence type="ECO:0000313" key="1">
    <source>
        <dbReference type="EMBL" id="PON36152.1"/>
    </source>
</evidence>
<evidence type="ECO:0000313" key="2">
    <source>
        <dbReference type="Proteomes" id="UP000237000"/>
    </source>
</evidence>
<protein>
    <submittedName>
        <fullName evidence="1">Uncharacterized protein</fullName>
    </submittedName>
</protein>
<dbReference type="AlphaFoldDB" id="A0A2P5AHY3"/>
<dbReference type="InParanoid" id="A0A2P5AHY3"/>
<dbReference type="OrthoDB" id="1676166at2759"/>
<sequence length="71" mass="8536">MHKRSSLLGLKQSLNFYKLNKESSYMWVPVKYKSNGGSRPKKKIYYRVHELDRAMEFQKKPSLILRDKFIV</sequence>
<dbReference type="EMBL" id="JXTC01000846">
    <property type="protein sequence ID" value="PON36152.1"/>
    <property type="molecule type" value="Genomic_DNA"/>
</dbReference>
<organism evidence="1 2">
    <name type="scientific">Trema orientale</name>
    <name type="common">Charcoal tree</name>
    <name type="synonym">Celtis orientalis</name>
    <dbReference type="NCBI Taxonomy" id="63057"/>
    <lineage>
        <taxon>Eukaryota</taxon>
        <taxon>Viridiplantae</taxon>
        <taxon>Streptophyta</taxon>
        <taxon>Embryophyta</taxon>
        <taxon>Tracheophyta</taxon>
        <taxon>Spermatophyta</taxon>
        <taxon>Magnoliopsida</taxon>
        <taxon>eudicotyledons</taxon>
        <taxon>Gunneridae</taxon>
        <taxon>Pentapetalae</taxon>
        <taxon>rosids</taxon>
        <taxon>fabids</taxon>
        <taxon>Rosales</taxon>
        <taxon>Cannabaceae</taxon>
        <taxon>Trema</taxon>
    </lineage>
</organism>
<proteinExistence type="predicted"/>